<gene>
    <name evidence="7" type="ORF">DXA38_07730</name>
</gene>
<keyword evidence="3 5" id="KW-1133">Transmembrane helix</keyword>
<dbReference type="EMBL" id="QVEV01000008">
    <property type="protein sequence ID" value="RGC16562.1"/>
    <property type="molecule type" value="Genomic_DNA"/>
</dbReference>
<evidence type="ECO:0000256" key="3">
    <source>
        <dbReference type="ARBA" id="ARBA00022989"/>
    </source>
</evidence>
<name>A0A3E2VZK0_CLOIN</name>
<feature type="transmembrane region" description="Helical" evidence="5">
    <location>
        <begin position="134"/>
        <end position="154"/>
    </location>
</feature>
<evidence type="ECO:0000313" key="7">
    <source>
        <dbReference type="EMBL" id="RGC16562.1"/>
    </source>
</evidence>
<protein>
    <submittedName>
        <fullName evidence="7">FUSC family protein</fullName>
    </submittedName>
</protein>
<dbReference type="OrthoDB" id="1654636at2"/>
<organism evidence="7 8">
    <name type="scientific">Clostridium innocuum</name>
    <dbReference type="NCBI Taxonomy" id="1522"/>
    <lineage>
        <taxon>Bacteria</taxon>
        <taxon>Bacillati</taxon>
        <taxon>Bacillota</taxon>
        <taxon>Clostridia</taxon>
        <taxon>Eubacteriales</taxon>
        <taxon>Clostridiaceae</taxon>
        <taxon>Clostridium</taxon>
    </lineage>
</organism>
<feature type="transmembrane region" description="Helical" evidence="5">
    <location>
        <begin position="228"/>
        <end position="244"/>
    </location>
</feature>
<feature type="domain" description="Integral membrane bound transporter" evidence="6">
    <location>
        <begin position="189"/>
        <end position="310"/>
    </location>
</feature>
<evidence type="ECO:0000259" key="6">
    <source>
        <dbReference type="Pfam" id="PF13515"/>
    </source>
</evidence>
<accession>A0A3E2VZK0</accession>
<feature type="transmembrane region" description="Helical" evidence="5">
    <location>
        <begin position="250"/>
        <end position="266"/>
    </location>
</feature>
<evidence type="ECO:0000256" key="4">
    <source>
        <dbReference type="ARBA" id="ARBA00023136"/>
    </source>
</evidence>
<comment type="subcellular location">
    <subcellularLocation>
        <location evidence="1">Membrane</location>
        <topology evidence="1">Multi-pass membrane protein</topology>
    </subcellularLocation>
</comment>
<dbReference type="Pfam" id="PF13515">
    <property type="entry name" value="FUSC_2"/>
    <property type="match status" value="1"/>
</dbReference>
<comment type="caution">
    <text evidence="7">The sequence shown here is derived from an EMBL/GenBank/DDBJ whole genome shotgun (WGS) entry which is preliminary data.</text>
</comment>
<evidence type="ECO:0000256" key="5">
    <source>
        <dbReference type="SAM" id="Phobius"/>
    </source>
</evidence>
<feature type="transmembrane region" description="Helical" evidence="5">
    <location>
        <begin position="12"/>
        <end position="32"/>
    </location>
</feature>
<feature type="transmembrane region" description="Helical" evidence="5">
    <location>
        <begin position="295"/>
        <end position="317"/>
    </location>
</feature>
<dbReference type="GO" id="GO:0016020">
    <property type="term" value="C:membrane"/>
    <property type="evidence" value="ECO:0007669"/>
    <property type="project" value="UniProtKB-SubCell"/>
</dbReference>
<proteinExistence type="predicted"/>
<keyword evidence="2 5" id="KW-0812">Transmembrane</keyword>
<evidence type="ECO:0000256" key="1">
    <source>
        <dbReference type="ARBA" id="ARBA00004141"/>
    </source>
</evidence>
<sequence>MRKISISFAKEALYNAFRFVINVGFIFLFQMIFHAENTLTAVALGVGFTMLPNSELHIRPGAMCCIVLLLYIGGGIAAQSALLHPALAFLINFWFLVLLLVLISEPMEMKANISFLLCFVFSQSTYVPWTQFPARLACVSFGALLICGCIVLNWKRKGIGRNGCTLKEQFQRSKVHRSYILRMSLGISIAMLIASIFQLSKPLWISIVVMSLTQLEFSETLERIRHRFIGTLAGIVLFFVFFQLLIPQQYAMLVIMLLGYIGFFLPEYKYKQVINAISALNASLVILDTKTAIENRLFCLVLGIVIVIVIYMLAHIARKVHRIQRWSVHTAMADDHPKSKETAALF</sequence>
<feature type="transmembrane region" description="Helical" evidence="5">
    <location>
        <begin position="86"/>
        <end position="104"/>
    </location>
</feature>
<feature type="transmembrane region" description="Helical" evidence="5">
    <location>
        <begin position="61"/>
        <end position="80"/>
    </location>
</feature>
<dbReference type="InterPro" id="IPR049453">
    <property type="entry name" value="Memb_transporter_dom"/>
</dbReference>
<evidence type="ECO:0000256" key="2">
    <source>
        <dbReference type="ARBA" id="ARBA00022692"/>
    </source>
</evidence>
<keyword evidence="4 5" id="KW-0472">Membrane</keyword>
<feature type="transmembrane region" description="Helical" evidence="5">
    <location>
        <begin position="203"/>
        <end position="221"/>
    </location>
</feature>
<dbReference type="RefSeq" id="WP_117442672.1">
    <property type="nucleotide sequence ID" value="NZ_JAJFEN010000006.1"/>
</dbReference>
<feature type="transmembrane region" description="Helical" evidence="5">
    <location>
        <begin position="179"/>
        <end position="197"/>
    </location>
</feature>
<dbReference type="AlphaFoldDB" id="A0A3E2VZK0"/>
<reference evidence="7 8" key="1">
    <citation type="submission" date="2018-08" db="EMBL/GenBank/DDBJ databases">
        <title>A genome reference for cultivated species of the human gut microbiota.</title>
        <authorList>
            <person name="Zou Y."/>
            <person name="Xue W."/>
            <person name="Luo G."/>
        </authorList>
    </citation>
    <scope>NUCLEOTIDE SEQUENCE [LARGE SCALE GENOMIC DNA]</scope>
    <source>
        <strain evidence="7 8">OF01-2LB</strain>
    </source>
</reference>
<dbReference type="Proteomes" id="UP000260025">
    <property type="component" value="Unassembled WGS sequence"/>
</dbReference>
<evidence type="ECO:0000313" key="8">
    <source>
        <dbReference type="Proteomes" id="UP000260025"/>
    </source>
</evidence>